<gene>
    <name evidence="2" type="ORF">NRK68_31370</name>
</gene>
<sequence>MVAAEVEALLTDRGQLGDHVTPEEVAAGRTHARTGALPRPAAGRYPLIVLSRASRCRAPR</sequence>
<name>A0ABY5Q4H6_9ACTN</name>
<dbReference type="RefSeq" id="WP_257857431.1">
    <property type="nucleotide sequence ID" value="NZ_CP102514.1"/>
</dbReference>
<evidence type="ECO:0000256" key="1">
    <source>
        <dbReference type="SAM" id="MobiDB-lite"/>
    </source>
</evidence>
<keyword evidence="3" id="KW-1185">Reference proteome</keyword>
<feature type="region of interest" description="Disordered" evidence="1">
    <location>
        <begin position="14"/>
        <end position="38"/>
    </location>
</feature>
<evidence type="ECO:0000313" key="2">
    <source>
        <dbReference type="EMBL" id="UUY51336.1"/>
    </source>
</evidence>
<dbReference type="EMBL" id="CP102514">
    <property type="protein sequence ID" value="UUY51336.1"/>
    <property type="molecule type" value="Genomic_DNA"/>
</dbReference>
<accession>A0ABY5Q4H6</accession>
<reference evidence="2" key="1">
    <citation type="submission" date="2022-08" db="EMBL/GenBank/DDBJ databases">
        <authorList>
            <person name="Tian L."/>
        </authorList>
    </citation>
    <scope>NUCLEOTIDE SEQUENCE</scope>
    <source>
        <strain evidence="2">CM253</strain>
    </source>
</reference>
<dbReference type="GeneID" id="95578030"/>
<protein>
    <submittedName>
        <fullName evidence="2">Uncharacterized protein</fullName>
    </submittedName>
</protein>
<dbReference type="Proteomes" id="UP001057738">
    <property type="component" value="Chromosome"/>
</dbReference>
<proteinExistence type="predicted"/>
<evidence type="ECO:0000313" key="3">
    <source>
        <dbReference type="Proteomes" id="UP001057738"/>
    </source>
</evidence>
<organism evidence="2 3">
    <name type="scientific">Streptomyces yangpuensis</name>
    <dbReference type="NCBI Taxonomy" id="1648182"/>
    <lineage>
        <taxon>Bacteria</taxon>
        <taxon>Bacillati</taxon>
        <taxon>Actinomycetota</taxon>
        <taxon>Actinomycetes</taxon>
        <taxon>Kitasatosporales</taxon>
        <taxon>Streptomycetaceae</taxon>
        <taxon>Streptomyces</taxon>
    </lineage>
</organism>